<organism evidence="3 4">
    <name type="scientific">Myriangium duriaei CBS 260.36</name>
    <dbReference type="NCBI Taxonomy" id="1168546"/>
    <lineage>
        <taxon>Eukaryota</taxon>
        <taxon>Fungi</taxon>
        <taxon>Dikarya</taxon>
        <taxon>Ascomycota</taxon>
        <taxon>Pezizomycotina</taxon>
        <taxon>Dothideomycetes</taxon>
        <taxon>Dothideomycetidae</taxon>
        <taxon>Myriangiales</taxon>
        <taxon>Myriangiaceae</taxon>
        <taxon>Myriangium</taxon>
    </lineage>
</organism>
<dbReference type="EMBL" id="ML996094">
    <property type="protein sequence ID" value="KAF2148129.1"/>
    <property type="molecule type" value="Genomic_DNA"/>
</dbReference>
<evidence type="ECO:0000313" key="4">
    <source>
        <dbReference type="Proteomes" id="UP000799439"/>
    </source>
</evidence>
<keyword evidence="4" id="KW-1185">Reference proteome</keyword>
<gene>
    <name evidence="3" type="ORF">K461DRAFT_298218</name>
</gene>
<evidence type="ECO:0000313" key="3">
    <source>
        <dbReference type="EMBL" id="KAF2148129.1"/>
    </source>
</evidence>
<keyword evidence="2" id="KW-0812">Transmembrane</keyword>
<comment type="caution">
    <text evidence="3">The sequence shown here is derived from an EMBL/GenBank/DDBJ whole genome shotgun (WGS) entry which is preliminary data.</text>
</comment>
<keyword evidence="2" id="KW-1133">Transmembrane helix</keyword>
<reference evidence="3" key="1">
    <citation type="journal article" date="2020" name="Stud. Mycol.">
        <title>101 Dothideomycetes genomes: a test case for predicting lifestyles and emergence of pathogens.</title>
        <authorList>
            <person name="Haridas S."/>
            <person name="Albert R."/>
            <person name="Binder M."/>
            <person name="Bloem J."/>
            <person name="Labutti K."/>
            <person name="Salamov A."/>
            <person name="Andreopoulos B."/>
            <person name="Baker S."/>
            <person name="Barry K."/>
            <person name="Bills G."/>
            <person name="Bluhm B."/>
            <person name="Cannon C."/>
            <person name="Castanera R."/>
            <person name="Culley D."/>
            <person name="Daum C."/>
            <person name="Ezra D."/>
            <person name="Gonzalez J."/>
            <person name="Henrissat B."/>
            <person name="Kuo A."/>
            <person name="Liang C."/>
            <person name="Lipzen A."/>
            <person name="Lutzoni F."/>
            <person name="Magnuson J."/>
            <person name="Mondo S."/>
            <person name="Nolan M."/>
            <person name="Ohm R."/>
            <person name="Pangilinan J."/>
            <person name="Park H.-J."/>
            <person name="Ramirez L."/>
            <person name="Alfaro M."/>
            <person name="Sun H."/>
            <person name="Tritt A."/>
            <person name="Yoshinaga Y."/>
            <person name="Zwiers L.-H."/>
            <person name="Turgeon B."/>
            <person name="Goodwin S."/>
            <person name="Spatafora J."/>
            <person name="Crous P."/>
            <person name="Grigoriev I."/>
        </authorList>
    </citation>
    <scope>NUCLEOTIDE SEQUENCE</scope>
    <source>
        <strain evidence="3">CBS 260.36</strain>
    </source>
</reference>
<sequence>MDIALAQIEPDGFFCCAAWGQSITNGNYCFTSTQGSVQPFTLPQGRAIYDRATGTILNDTAQSALNSPALPTEASPPTNSSSPSTSSSPTSQSETKSDTKVAAVGAGVGVPLGLACAGMLFLLLLERKKRKAAEARVESMSGPNAFPHYDQRAPSYGTSNQAYQQELPSSNTRFEIGGGQRPTELETPSEIVAKH</sequence>
<feature type="region of interest" description="Disordered" evidence="1">
    <location>
        <begin position="66"/>
        <end position="98"/>
    </location>
</feature>
<feature type="transmembrane region" description="Helical" evidence="2">
    <location>
        <begin position="101"/>
        <end position="125"/>
    </location>
</feature>
<proteinExistence type="predicted"/>
<evidence type="ECO:0000256" key="2">
    <source>
        <dbReference type="SAM" id="Phobius"/>
    </source>
</evidence>
<dbReference type="Proteomes" id="UP000799439">
    <property type="component" value="Unassembled WGS sequence"/>
</dbReference>
<name>A0A9P4IWG4_9PEZI</name>
<accession>A0A9P4IWG4</accession>
<protein>
    <submittedName>
        <fullName evidence="3">Uncharacterized protein</fullName>
    </submittedName>
</protein>
<feature type="compositionally biased region" description="Polar residues" evidence="1">
    <location>
        <begin position="156"/>
        <end position="173"/>
    </location>
</feature>
<evidence type="ECO:0000256" key="1">
    <source>
        <dbReference type="SAM" id="MobiDB-lite"/>
    </source>
</evidence>
<feature type="region of interest" description="Disordered" evidence="1">
    <location>
        <begin position="136"/>
        <end position="195"/>
    </location>
</feature>
<feature type="compositionally biased region" description="Low complexity" evidence="1">
    <location>
        <begin position="71"/>
        <end position="94"/>
    </location>
</feature>
<keyword evidence="2" id="KW-0472">Membrane</keyword>
<dbReference type="AlphaFoldDB" id="A0A9P4IWG4"/>